<keyword evidence="1" id="KW-0732">Signal</keyword>
<dbReference type="OrthoDB" id="7840022at2759"/>
<name>A0A0Q5VUV8_DROER</name>
<dbReference type="KEGG" id="der:26526294"/>
<feature type="chain" id="PRO_5006266207" evidence="1">
    <location>
        <begin position="23"/>
        <end position="63"/>
    </location>
</feature>
<sequence length="63" mass="7192">MKWFSILVPLLALISLVEFGYARTIPRITIRNGDIIVHGNCYGCTARATKNSAHLSIKFTRRW</sequence>
<feature type="signal peptide" evidence="1">
    <location>
        <begin position="1"/>
        <end position="22"/>
    </location>
</feature>
<organism evidence="2 3">
    <name type="scientific">Drosophila erecta</name>
    <name type="common">Fruit fly</name>
    <dbReference type="NCBI Taxonomy" id="7220"/>
    <lineage>
        <taxon>Eukaryota</taxon>
        <taxon>Metazoa</taxon>
        <taxon>Ecdysozoa</taxon>
        <taxon>Arthropoda</taxon>
        <taxon>Hexapoda</taxon>
        <taxon>Insecta</taxon>
        <taxon>Pterygota</taxon>
        <taxon>Neoptera</taxon>
        <taxon>Endopterygota</taxon>
        <taxon>Diptera</taxon>
        <taxon>Brachycera</taxon>
        <taxon>Muscomorpha</taxon>
        <taxon>Ephydroidea</taxon>
        <taxon>Drosophilidae</taxon>
        <taxon>Drosophila</taxon>
        <taxon>Sophophora</taxon>
    </lineage>
</organism>
<evidence type="ECO:0000313" key="3">
    <source>
        <dbReference type="Proteomes" id="UP000008711"/>
    </source>
</evidence>
<protein>
    <submittedName>
        <fullName evidence="2">Uncharacterized protein</fullName>
    </submittedName>
</protein>
<dbReference type="Proteomes" id="UP000008711">
    <property type="component" value="Unassembled WGS sequence"/>
</dbReference>
<reference evidence="2 3" key="2">
    <citation type="journal article" date="2008" name="Bioinformatics">
        <title>Assembly reconciliation.</title>
        <authorList>
            <person name="Zimin A.V."/>
            <person name="Smith D.R."/>
            <person name="Sutton G."/>
            <person name="Yorke J.A."/>
        </authorList>
    </citation>
    <scope>NUCLEOTIDE SEQUENCE [LARGE SCALE GENOMIC DNA]</scope>
    <source>
        <strain evidence="2 3">TSC#14021-0224.01</strain>
    </source>
</reference>
<dbReference type="EMBL" id="CH954179">
    <property type="protein sequence ID" value="KQS62073.1"/>
    <property type="molecule type" value="Genomic_DNA"/>
</dbReference>
<gene>
    <name evidence="2" type="primary">Dere\GG26470</name>
    <name evidence="2" type="synonym">GG26470</name>
    <name evidence="2" type="ORF">Dere_GG26470</name>
</gene>
<accession>A0A0Q5VUV8</accession>
<evidence type="ECO:0000313" key="2">
    <source>
        <dbReference type="EMBL" id="KQS62073.1"/>
    </source>
</evidence>
<proteinExistence type="predicted"/>
<dbReference type="AlphaFoldDB" id="A0A0Q5VUV8"/>
<keyword evidence="3" id="KW-1185">Reference proteome</keyword>
<evidence type="ECO:0000256" key="1">
    <source>
        <dbReference type="SAM" id="SignalP"/>
    </source>
</evidence>
<reference evidence="2 3" key="1">
    <citation type="journal article" date="2007" name="Nature">
        <title>Evolution of genes and genomes on the Drosophila phylogeny.</title>
        <authorList>
            <consortium name="Drosophila 12 Genomes Consortium"/>
            <person name="Clark A.G."/>
            <person name="Eisen M.B."/>
            <person name="Smith D.R."/>
            <person name="Bergman C.M."/>
            <person name="Oliver B."/>
            <person name="Markow T.A."/>
            <person name="Kaufman T.C."/>
            <person name="Kellis M."/>
            <person name="Gelbart W."/>
            <person name="Iyer V.N."/>
            <person name="Pollard D.A."/>
            <person name="Sackton T.B."/>
            <person name="Larracuente A.M."/>
            <person name="Singh N.D."/>
            <person name="Abad J.P."/>
            <person name="Abt D.N."/>
            <person name="Adryan B."/>
            <person name="Aguade M."/>
            <person name="Akashi H."/>
            <person name="Anderson W.W."/>
            <person name="Aquadro C.F."/>
            <person name="Ardell D.H."/>
            <person name="Arguello R."/>
            <person name="Artieri C.G."/>
            <person name="Barbash D.A."/>
            <person name="Barker D."/>
            <person name="Barsanti P."/>
            <person name="Batterham P."/>
            <person name="Batzoglou S."/>
            <person name="Begun D."/>
            <person name="Bhutkar A."/>
            <person name="Blanco E."/>
            <person name="Bosak S.A."/>
            <person name="Bradley R.K."/>
            <person name="Brand A.D."/>
            <person name="Brent M.R."/>
            <person name="Brooks A.N."/>
            <person name="Brown R.H."/>
            <person name="Butlin R.K."/>
            <person name="Caggese C."/>
            <person name="Calvi B.R."/>
            <person name="Bernardo de Carvalho A."/>
            <person name="Caspi A."/>
            <person name="Castrezana S."/>
            <person name="Celniker S.E."/>
            <person name="Chang J.L."/>
            <person name="Chapple C."/>
            <person name="Chatterji S."/>
            <person name="Chinwalla A."/>
            <person name="Civetta A."/>
            <person name="Clifton S.W."/>
            <person name="Comeron J.M."/>
            <person name="Costello J.C."/>
            <person name="Coyne J.A."/>
            <person name="Daub J."/>
            <person name="David R.G."/>
            <person name="Delcher A.L."/>
            <person name="Delehaunty K."/>
            <person name="Do C.B."/>
            <person name="Ebling H."/>
            <person name="Edwards K."/>
            <person name="Eickbush T."/>
            <person name="Evans J.D."/>
            <person name="Filipski A."/>
            <person name="Findeiss S."/>
            <person name="Freyhult E."/>
            <person name="Fulton L."/>
            <person name="Fulton R."/>
            <person name="Garcia A.C."/>
            <person name="Gardiner A."/>
            <person name="Garfield D.A."/>
            <person name="Garvin B.E."/>
            <person name="Gibson G."/>
            <person name="Gilbert D."/>
            <person name="Gnerre S."/>
            <person name="Godfrey J."/>
            <person name="Good R."/>
            <person name="Gotea V."/>
            <person name="Gravely B."/>
            <person name="Greenberg A.J."/>
            <person name="Griffiths-Jones S."/>
            <person name="Gross S."/>
            <person name="Guigo R."/>
            <person name="Gustafson E.A."/>
            <person name="Haerty W."/>
            <person name="Hahn M.W."/>
            <person name="Halligan D.L."/>
            <person name="Halpern A.L."/>
            <person name="Halter G.M."/>
            <person name="Han M.V."/>
            <person name="Heger A."/>
            <person name="Hillier L."/>
            <person name="Hinrichs A.S."/>
            <person name="Holmes I."/>
            <person name="Hoskins R.A."/>
            <person name="Hubisz M.J."/>
            <person name="Hultmark D."/>
            <person name="Huntley M.A."/>
            <person name="Jaffe D.B."/>
            <person name="Jagadeeshan S."/>
            <person name="Jeck W.R."/>
            <person name="Johnson J."/>
            <person name="Jones C.D."/>
            <person name="Jordan W.C."/>
            <person name="Karpen G.H."/>
            <person name="Kataoka E."/>
            <person name="Keightley P.D."/>
            <person name="Kheradpour P."/>
            <person name="Kirkness E.F."/>
            <person name="Koerich L.B."/>
            <person name="Kristiansen K."/>
            <person name="Kudrna D."/>
            <person name="Kulathinal R.J."/>
            <person name="Kumar S."/>
            <person name="Kwok R."/>
            <person name="Lander E."/>
            <person name="Langley C.H."/>
            <person name="Lapoint R."/>
            <person name="Lazzaro B.P."/>
            <person name="Lee S.J."/>
            <person name="Levesque L."/>
            <person name="Li R."/>
            <person name="Lin C.F."/>
            <person name="Lin M.F."/>
            <person name="Lindblad-Toh K."/>
            <person name="Llopart A."/>
            <person name="Long M."/>
            <person name="Low L."/>
            <person name="Lozovsky E."/>
            <person name="Lu J."/>
            <person name="Luo M."/>
            <person name="Machado C.A."/>
            <person name="Makalowski W."/>
            <person name="Marzo M."/>
            <person name="Matsuda M."/>
            <person name="Matzkin L."/>
            <person name="McAllister B."/>
            <person name="McBride C.S."/>
            <person name="McKernan B."/>
            <person name="McKernan K."/>
            <person name="Mendez-Lago M."/>
            <person name="Minx P."/>
            <person name="Mollenhauer M.U."/>
            <person name="Montooth K."/>
            <person name="Mount S.M."/>
            <person name="Mu X."/>
            <person name="Myers E."/>
            <person name="Negre B."/>
            <person name="Newfeld S."/>
            <person name="Nielsen R."/>
            <person name="Noor M.A."/>
            <person name="O'Grady P."/>
            <person name="Pachter L."/>
            <person name="Papaceit M."/>
            <person name="Parisi M.J."/>
            <person name="Parisi M."/>
            <person name="Parts L."/>
            <person name="Pedersen J.S."/>
            <person name="Pesole G."/>
            <person name="Phillippy A.M."/>
            <person name="Ponting C.P."/>
            <person name="Pop M."/>
            <person name="Porcelli D."/>
            <person name="Powell J.R."/>
            <person name="Prohaska S."/>
            <person name="Pruitt K."/>
            <person name="Puig M."/>
            <person name="Quesneville H."/>
            <person name="Ram K.R."/>
            <person name="Rand D."/>
            <person name="Rasmussen M.D."/>
            <person name="Reed L.K."/>
            <person name="Reenan R."/>
            <person name="Reily A."/>
            <person name="Remington K.A."/>
            <person name="Rieger T.T."/>
            <person name="Ritchie M.G."/>
            <person name="Robin C."/>
            <person name="Rogers Y.H."/>
            <person name="Rohde C."/>
            <person name="Rozas J."/>
            <person name="Rubenfield M.J."/>
            <person name="Ruiz A."/>
            <person name="Russo S."/>
            <person name="Salzberg S.L."/>
            <person name="Sanchez-Gracia A."/>
            <person name="Saranga D.J."/>
            <person name="Sato H."/>
            <person name="Schaeffer S.W."/>
            <person name="Schatz M.C."/>
            <person name="Schlenke T."/>
            <person name="Schwartz R."/>
            <person name="Segarra C."/>
            <person name="Singh R.S."/>
            <person name="Sirot L."/>
            <person name="Sirota M."/>
            <person name="Sisneros N.B."/>
            <person name="Smith C.D."/>
            <person name="Smith T.F."/>
            <person name="Spieth J."/>
            <person name="Stage D.E."/>
            <person name="Stark A."/>
            <person name="Stephan W."/>
            <person name="Strausberg R.L."/>
            <person name="Strempel S."/>
            <person name="Sturgill D."/>
            <person name="Sutton G."/>
            <person name="Sutton G.G."/>
            <person name="Tao W."/>
            <person name="Teichmann S."/>
            <person name="Tobari Y.N."/>
            <person name="Tomimura Y."/>
            <person name="Tsolas J.M."/>
            <person name="Valente V.L."/>
            <person name="Venter E."/>
            <person name="Venter J.C."/>
            <person name="Vicario S."/>
            <person name="Vieira F.G."/>
            <person name="Vilella A.J."/>
            <person name="Villasante A."/>
            <person name="Walenz B."/>
            <person name="Wang J."/>
            <person name="Wasserman M."/>
            <person name="Watts T."/>
            <person name="Wilson D."/>
            <person name="Wilson R.K."/>
            <person name="Wing R.A."/>
            <person name="Wolfner M.F."/>
            <person name="Wong A."/>
            <person name="Wong G.K."/>
            <person name="Wu C.I."/>
            <person name="Wu G."/>
            <person name="Yamamoto D."/>
            <person name="Yang H.P."/>
            <person name="Yang S.P."/>
            <person name="Yorke J.A."/>
            <person name="Yoshida K."/>
            <person name="Zdobnov E."/>
            <person name="Zhang P."/>
            <person name="Zhang Y."/>
            <person name="Zimin A.V."/>
            <person name="Baldwin J."/>
            <person name="Abdouelleil A."/>
            <person name="Abdulkadir J."/>
            <person name="Abebe A."/>
            <person name="Abera B."/>
            <person name="Abreu J."/>
            <person name="Acer S.C."/>
            <person name="Aftuck L."/>
            <person name="Alexander A."/>
            <person name="An P."/>
            <person name="Anderson E."/>
            <person name="Anderson S."/>
            <person name="Arachi H."/>
            <person name="Azer M."/>
            <person name="Bachantsang P."/>
            <person name="Barry A."/>
            <person name="Bayul T."/>
            <person name="Berlin A."/>
            <person name="Bessette D."/>
            <person name="Bloom T."/>
            <person name="Blye J."/>
            <person name="Boguslavskiy L."/>
            <person name="Bonnet C."/>
            <person name="Boukhgalter B."/>
            <person name="Bourzgui I."/>
            <person name="Brown A."/>
            <person name="Cahill P."/>
            <person name="Channer S."/>
            <person name="Cheshatsang Y."/>
            <person name="Chuda L."/>
            <person name="Citroen M."/>
            <person name="Collymore A."/>
            <person name="Cooke P."/>
            <person name="Costello M."/>
            <person name="D'Aco K."/>
            <person name="Daza R."/>
            <person name="De Haan G."/>
            <person name="DeGray S."/>
            <person name="DeMaso C."/>
            <person name="Dhargay N."/>
            <person name="Dooley K."/>
            <person name="Dooley E."/>
            <person name="Doricent M."/>
            <person name="Dorje P."/>
            <person name="Dorjee K."/>
            <person name="Dupes A."/>
            <person name="Elong R."/>
            <person name="Falk J."/>
            <person name="Farina A."/>
            <person name="Faro S."/>
            <person name="Ferguson D."/>
            <person name="Fisher S."/>
            <person name="Foley C.D."/>
            <person name="Franke A."/>
            <person name="Friedrich D."/>
            <person name="Gadbois L."/>
            <person name="Gearin G."/>
            <person name="Gearin C.R."/>
            <person name="Giannoukos G."/>
            <person name="Goode T."/>
            <person name="Graham J."/>
            <person name="Grandbois E."/>
            <person name="Grewal S."/>
            <person name="Gyaltsen K."/>
            <person name="Hafez N."/>
            <person name="Hagos B."/>
            <person name="Hall J."/>
            <person name="Henson C."/>
            <person name="Hollinger A."/>
            <person name="Honan T."/>
            <person name="Huard M.D."/>
            <person name="Hughes L."/>
            <person name="Hurhula B."/>
            <person name="Husby M.E."/>
            <person name="Kamat A."/>
            <person name="Kanga B."/>
            <person name="Kashin S."/>
            <person name="Khazanovich D."/>
            <person name="Kisner P."/>
            <person name="Lance K."/>
            <person name="Lara M."/>
            <person name="Lee W."/>
            <person name="Lennon N."/>
            <person name="Letendre F."/>
            <person name="LeVine R."/>
            <person name="Lipovsky A."/>
            <person name="Liu X."/>
            <person name="Liu J."/>
            <person name="Liu S."/>
            <person name="Lokyitsang T."/>
            <person name="Lokyitsang Y."/>
            <person name="Lubonja R."/>
            <person name="Lui A."/>
            <person name="MacDonald P."/>
            <person name="Magnisalis V."/>
            <person name="Maru K."/>
            <person name="Matthews C."/>
            <person name="McCusker W."/>
            <person name="McDonough S."/>
            <person name="Mehta T."/>
            <person name="Meldrim J."/>
            <person name="Meneus L."/>
            <person name="Mihai O."/>
            <person name="Mihalev A."/>
            <person name="Mihova T."/>
            <person name="Mittelman R."/>
            <person name="Mlenga V."/>
            <person name="Montmayeur A."/>
            <person name="Mulrain L."/>
            <person name="Navidi A."/>
            <person name="Naylor J."/>
            <person name="Negash T."/>
            <person name="Nguyen T."/>
            <person name="Nguyen N."/>
            <person name="Nicol R."/>
            <person name="Norbu C."/>
            <person name="Norbu N."/>
            <person name="Novod N."/>
            <person name="O'Neill B."/>
            <person name="Osman S."/>
            <person name="Markiewicz E."/>
            <person name="Oyono O.L."/>
            <person name="Patti C."/>
            <person name="Phunkhang P."/>
            <person name="Pierre F."/>
            <person name="Priest M."/>
            <person name="Raghuraman S."/>
            <person name="Rege F."/>
            <person name="Reyes R."/>
            <person name="Rise C."/>
            <person name="Rogov P."/>
            <person name="Ross K."/>
            <person name="Ryan E."/>
            <person name="Settipalli S."/>
            <person name="Shea T."/>
            <person name="Sherpa N."/>
            <person name="Shi L."/>
            <person name="Shih D."/>
            <person name="Sparrow T."/>
            <person name="Spaulding J."/>
            <person name="Stalker J."/>
            <person name="Stange-Thomann N."/>
            <person name="Stavropoulos S."/>
            <person name="Stone C."/>
            <person name="Strader C."/>
            <person name="Tesfaye S."/>
            <person name="Thomson T."/>
            <person name="Thoulutsang Y."/>
            <person name="Thoulutsang D."/>
            <person name="Topham K."/>
            <person name="Topping I."/>
            <person name="Tsamla T."/>
            <person name="Vassiliev H."/>
            <person name="Vo A."/>
            <person name="Wangchuk T."/>
            <person name="Wangdi T."/>
            <person name="Weiand M."/>
            <person name="Wilkinson J."/>
            <person name="Wilson A."/>
            <person name="Yadav S."/>
            <person name="Young G."/>
            <person name="Yu Q."/>
            <person name="Zembek L."/>
            <person name="Zhong D."/>
            <person name="Zimmer A."/>
            <person name="Zwirko Z."/>
            <person name="Jaffe D.B."/>
            <person name="Alvarez P."/>
            <person name="Brockman W."/>
            <person name="Butler J."/>
            <person name="Chin C."/>
            <person name="Gnerre S."/>
            <person name="Grabherr M."/>
            <person name="Kleber M."/>
            <person name="Mauceli E."/>
            <person name="MacCallum I."/>
        </authorList>
    </citation>
    <scope>NUCLEOTIDE SEQUENCE [LARGE SCALE GENOMIC DNA]</scope>
    <source>
        <strain evidence="2 3">TSC#14021-0224.01</strain>
    </source>
</reference>